<protein>
    <submittedName>
        <fullName evidence="3">Dipeptidyl aminopeptidase/acylaminoacyl peptidase</fullName>
    </submittedName>
</protein>
<keyword evidence="3" id="KW-0031">Aminopeptidase</keyword>
<feature type="domain" description="Peptidase S9 prolyl oligopeptidase catalytic" evidence="2">
    <location>
        <begin position="387"/>
        <end position="595"/>
    </location>
</feature>
<dbReference type="PANTHER" id="PTHR42776">
    <property type="entry name" value="SERINE PEPTIDASE S9 FAMILY MEMBER"/>
    <property type="match status" value="1"/>
</dbReference>
<comment type="caution">
    <text evidence="3">The sequence shown here is derived from an EMBL/GenBank/DDBJ whole genome shotgun (WGS) entry which is preliminary data.</text>
</comment>
<dbReference type="InterPro" id="IPR029058">
    <property type="entry name" value="AB_hydrolase_fold"/>
</dbReference>
<dbReference type="EMBL" id="JAUSUA010000005">
    <property type="protein sequence ID" value="MDQ0208554.1"/>
    <property type="molecule type" value="Genomic_DNA"/>
</dbReference>
<dbReference type="GO" id="GO:0004177">
    <property type="term" value="F:aminopeptidase activity"/>
    <property type="evidence" value="ECO:0007669"/>
    <property type="project" value="UniProtKB-KW"/>
</dbReference>
<evidence type="ECO:0000259" key="2">
    <source>
        <dbReference type="Pfam" id="PF00326"/>
    </source>
</evidence>
<keyword evidence="3" id="KW-0645">Protease</keyword>
<dbReference type="RefSeq" id="WP_306984688.1">
    <property type="nucleotide sequence ID" value="NZ_JAUSUA010000005.1"/>
</dbReference>
<name>A0ABT9YLP0_9BACI</name>
<evidence type="ECO:0000256" key="1">
    <source>
        <dbReference type="ARBA" id="ARBA00022801"/>
    </source>
</evidence>
<dbReference type="InterPro" id="IPR001375">
    <property type="entry name" value="Peptidase_S9_cat"/>
</dbReference>
<dbReference type="InterPro" id="IPR011042">
    <property type="entry name" value="6-blade_b-propeller_TolB-like"/>
</dbReference>
<dbReference type="SUPFAM" id="SSF53474">
    <property type="entry name" value="alpha/beta-Hydrolases"/>
    <property type="match status" value="1"/>
</dbReference>
<dbReference type="Proteomes" id="UP001225034">
    <property type="component" value="Unassembled WGS sequence"/>
</dbReference>
<proteinExistence type="predicted"/>
<reference evidence="3 4" key="1">
    <citation type="submission" date="2023-07" db="EMBL/GenBank/DDBJ databases">
        <title>Genomic Encyclopedia of Type Strains, Phase IV (KMG-IV): sequencing the most valuable type-strain genomes for metagenomic binning, comparative biology and taxonomic classification.</title>
        <authorList>
            <person name="Goeker M."/>
        </authorList>
    </citation>
    <scope>NUCLEOTIDE SEQUENCE [LARGE SCALE GENOMIC DNA]</scope>
    <source>
        <strain evidence="3 4">DSM 19154</strain>
    </source>
</reference>
<dbReference type="Gene3D" id="2.120.10.30">
    <property type="entry name" value="TolB, C-terminal domain"/>
    <property type="match status" value="1"/>
</dbReference>
<dbReference type="Pfam" id="PF00326">
    <property type="entry name" value="Peptidase_S9"/>
    <property type="match status" value="1"/>
</dbReference>
<dbReference type="PANTHER" id="PTHR42776:SF27">
    <property type="entry name" value="DIPEPTIDYL PEPTIDASE FAMILY MEMBER 6"/>
    <property type="match status" value="1"/>
</dbReference>
<sequence>MITFDKPEAKQFFELSKIGTFAVSPQEDQIVFSSNISGEYELWAMDSDSRFPYKLTSIGENCHDLLYSKDGSFIIASFDHEGDENAQIYALPKEGGTLKALVQKEGQRHMIEGLSDDGHRLYYNTTDDNPTYLNSNVYDLKTGEIKTVYQGEGAPSFLAAKNINETRFIVIKTYSNTHSVPYLFENDTLTSLVEQPDEGYAFGSAIFTSDKDLYFTTNYNQNYFYLAHYDAETKVMTKVLEKHGIDLIGLKVNQAKDTLYITSTSGVSNELWEYDIKNNELEEIKIPTTQLIQFVLSKKDTLYVAGGTAIKPINLYKATPEQRWEQLTNITVQGIDQGYLSEPSIIHYKSFDGLEIEGLYFKARAEVDNHHLILWPHGGPQAAEVKSFRAMFQHLAYEGYSIVAPNFRGSSNYGSDFKKMVEGDWGHGPRLDNITCVDYMIEQGYAEKDKILLMGGSYGGYMALLLHGRHPEYFKAVVDIFGVSNLFSFYDSVPEFWKPIMKQWIGDPVDDKERFTRDSPTTYLETMTKPMLVIQGANDPRVVKAESDQIVESLRAQGTDIEYIVFEDEGHGFSKKENEITVSERVLAFFNQYIG</sequence>
<gene>
    <name evidence="3" type="ORF">J2S05_003365</name>
</gene>
<keyword evidence="1" id="KW-0378">Hydrolase</keyword>
<dbReference type="SUPFAM" id="SSF69304">
    <property type="entry name" value="Tricorn protease N-terminal domain"/>
    <property type="match status" value="1"/>
</dbReference>
<organism evidence="3 4">
    <name type="scientific">Alkalicoccobacillus murimartini</name>
    <dbReference type="NCBI Taxonomy" id="171685"/>
    <lineage>
        <taxon>Bacteria</taxon>
        <taxon>Bacillati</taxon>
        <taxon>Bacillota</taxon>
        <taxon>Bacilli</taxon>
        <taxon>Bacillales</taxon>
        <taxon>Bacillaceae</taxon>
        <taxon>Alkalicoccobacillus</taxon>
    </lineage>
</organism>
<evidence type="ECO:0000313" key="4">
    <source>
        <dbReference type="Proteomes" id="UP001225034"/>
    </source>
</evidence>
<evidence type="ECO:0000313" key="3">
    <source>
        <dbReference type="EMBL" id="MDQ0208554.1"/>
    </source>
</evidence>
<accession>A0ABT9YLP0</accession>
<keyword evidence="4" id="KW-1185">Reference proteome</keyword>
<dbReference type="Gene3D" id="3.40.50.1820">
    <property type="entry name" value="alpha/beta hydrolase"/>
    <property type="match status" value="1"/>
</dbReference>